<dbReference type="OrthoDB" id="5350410at2759"/>
<feature type="domain" description="AMP-activated protein kinase glycogen-binding" evidence="2">
    <location>
        <begin position="5"/>
        <end position="93"/>
    </location>
</feature>
<sequence length="228" mass="24621">MTGKVPITLSYRKPGTQPPLFVAGTFTEPPWTAQEMSYTIGSDGEHAFSHTCKVEPGSEIQYKFRVGTGNWWALNEDAPTVTDSAGNQNNVLKAPSLVEVKKLTDRSDVIANGHQNGTATTEPTEHEPVSDGEYIHANHGSTDDLLKNSAPGAPATDAAASAGTAEQDGPENNTNARAADTLPTSDGLPPLKGDNKKSWFATIIRTFFVEWIGGIFRRLFGRRRVPQE</sequence>
<dbReference type="InterPro" id="IPR014756">
    <property type="entry name" value="Ig_E-set"/>
</dbReference>
<dbReference type="SUPFAM" id="SSF81296">
    <property type="entry name" value="E set domains"/>
    <property type="match status" value="1"/>
</dbReference>
<feature type="compositionally biased region" description="Basic and acidic residues" evidence="1">
    <location>
        <begin position="123"/>
        <end position="146"/>
    </location>
</feature>
<dbReference type="InterPro" id="IPR013783">
    <property type="entry name" value="Ig-like_fold"/>
</dbReference>
<dbReference type="GeneID" id="27724964"/>
<accession>A0A084G5M7</accession>
<evidence type="ECO:0000259" key="2">
    <source>
        <dbReference type="Pfam" id="PF16561"/>
    </source>
</evidence>
<dbReference type="InterPro" id="IPR032640">
    <property type="entry name" value="AMPK1_CBM"/>
</dbReference>
<dbReference type="EMBL" id="JOWA01000099">
    <property type="protein sequence ID" value="KEZ42639.1"/>
    <property type="molecule type" value="Genomic_DNA"/>
</dbReference>
<proteinExistence type="predicted"/>
<dbReference type="Gene3D" id="2.60.40.10">
    <property type="entry name" value="Immunoglobulins"/>
    <property type="match status" value="1"/>
</dbReference>
<evidence type="ECO:0000313" key="3">
    <source>
        <dbReference type="EMBL" id="KEZ42639.1"/>
    </source>
</evidence>
<feature type="compositionally biased region" description="Polar residues" evidence="1">
    <location>
        <begin position="113"/>
        <end position="122"/>
    </location>
</feature>
<feature type="region of interest" description="Disordered" evidence="1">
    <location>
        <begin position="111"/>
        <end position="190"/>
    </location>
</feature>
<evidence type="ECO:0000256" key="1">
    <source>
        <dbReference type="SAM" id="MobiDB-lite"/>
    </source>
</evidence>
<dbReference type="VEuPathDB" id="FungiDB:SAPIO_CDS5892"/>
<dbReference type="Proteomes" id="UP000028545">
    <property type="component" value="Unassembled WGS sequence"/>
</dbReference>
<keyword evidence="4" id="KW-1185">Reference proteome</keyword>
<dbReference type="HOGENOM" id="CLU_1215383_0_0_1"/>
<reference evidence="3 4" key="1">
    <citation type="journal article" date="2014" name="Genome Announc.">
        <title>Draft genome sequence of the pathogenic fungus Scedosporium apiospermum.</title>
        <authorList>
            <person name="Vandeputte P."/>
            <person name="Ghamrawi S."/>
            <person name="Rechenmann M."/>
            <person name="Iltis A."/>
            <person name="Giraud S."/>
            <person name="Fleury M."/>
            <person name="Thornton C."/>
            <person name="Delhaes L."/>
            <person name="Meyer W."/>
            <person name="Papon N."/>
            <person name="Bouchara J.P."/>
        </authorList>
    </citation>
    <scope>NUCLEOTIDE SEQUENCE [LARGE SCALE GENOMIC DNA]</scope>
    <source>
        <strain evidence="3 4">IHEM 14462</strain>
    </source>
</reference>
<protein>
    <recommendedName>
        <fullName evidence="2">AMP-activated protein kinase glycogen-binding domain-containing protein</fullName>
    </recommendedName>
</protein>
<comment type="caution">
    <text evidence="3">The sequence shown here is derived from an EMBL/GenBank/DDBJ whole genome shotgun (WGS) entry which is preliminary data.</text>
</comment>
<dbReference type="KEGG" id="sapo:SAPIO_CDS5892"/>
<dbReference type="Pfam" id="PF16561">
    <property type="entry name" value="AMPK1_CBM"/>
    <property type="match status" value="1"/>
</dbReference>
<gene>
    <name evidence="3" type="ORF">SAPIO_CDS5892</name>
</gene>
<name>A0A084G5M7_PSEDA</name>
<dbReference type="CDD" id="cd02859">
    <property type="entry name" value="E_set_AMPKbeta_like_N"/>
    <property type="match status" value="1"/>
</dbReference>
<dbReference type="RefSeq" id="XP_016642438.1">
    <property type="nucleotide sequence ID" value="XM_016788122.1"/>
</dbReference>
<organism evidence="3 4">
    <name type="scientific">Pseudallescheria apiosperma</name>
    <name type="common">Scedosporium apiospermum</name>
    <dbReference type="NCBI Taxonomy" id="563466"/>
    <lineage>
        <taxon>Eukaryota</taxon>
        <taxon>Fungi</taxon>
        <taxon>Dikarya</taxon>
        <taxon>Ascomycota</taxon>
        <taxon>Pezizomycotina</taxon>
        <taxon>Sordariomycetes</taxon>
        <taxon>Hypocreomycetidae</taxon>
        <taxon>Microascales</taxon>
        <taxon>Microascaceae</taxon>
        <taxon>Scedosporium</taxon>
    </lineage>
</organism>
<evidence type="ECO:0000313" key="4">
    <source>
        <dbReference type="Proteomes" id="UP000028545"/>
    </source>
</evidence>
<feature type="compositionally biased region" description="Low complexity" evidence="1">
    <location>
        <begin position="149"/>
        <end position="165"/>
    </location>
</feature>
<dbReference type="AlphaFoldDB" id="A0A084G5M7"/>